<dbReference type="AlphaFoldDB" id="A0A974PD58"/>
<proteinExistence type="predicted"/>
<organism evidence="1 2">
    <name type="scientific">Paenibacillus sonchi</name>
    <dbReference type="NCBI Taxonomy" id="373687"/>
    <lineage>
        <taxon>Bacteria</taxon>
        <taxon>Bacillati</taxon>
        <taxon>Bacillota</taxon>
        <taxon>Bacilli</taxon>
        <taxon>Bacillales</taxon>
        <taxon>Paenibacillaceae</taxon>
        <taxon>Paenibacillus</taxon>
        <taxon>Paenibacillus sonchi group</taxon>
    </lineage>
</organism>
<gene>
    <name evidence="1" type="ORF">JI735_33350</name>
</gene>
<dbReference type="SUPFAM" id="SSF53474">
    <property type="entry name" value="alpha/beta-Hydrolases"/>
    <property type="match status" value="1"/>
</dbReference>
<keyword evidence="2" id="KW-1185">Reference proteome</keyword>
<dbReference type="InterPro" id="IPR029058">
    <property type="entry name" value="AB_hydrolase_fold"/>
</dbReference>
<name>A0A974PD58_9BACL</name>
<dbReference type="Gene3D" id="3.40.50.1820">
    <property type="entry name" value="alpha/beta hydrolase"/>
    <property type="match status" value="1"/>
</dbReference>
<accession>A0A974PD58</accession>
<protein>
    <submittedName>
        <fullName evidence="1">Uncharacterized protein</fullName>
    </submittedName>
</protein>
<sequence>MKRDIRKVMALLSEANVKEQELPFSVEKRDIEIPFISKDGTVCRRYIRIYLPEPAPEPKPLVFIAHYEMPENDATLNLYLMNGWAVSTPIDFKPEYNGSLVDDDLIFNSAALSAVRKQPGIDRTRIVVSGGSAGGYMTQMLSVLHLGICCSISFSGITNILFNMKYLQSANNHNKDVLETLTEEERKDFIRCLEVIPVPIVGAIFGQFAPILAKIEENPNSEIWNAMSPSFMAGCFTDPILFSHFTSDLLVPVDQLTKRFTYADLDESLPEGFRIRMSEFPLQEKVQRSMAEMLPADDLFEHLCPAPQTSGENFKLSFDRTKRFNIVVFDEGNAEAEGGHFKKMDLGPIDATDYIHAQLQRSSRETNWLTVGKLALMAERYAGKGFLIPGKAGIDDIVYGSVAMNRQEVLEELSEFGEHNREELVDTFCAAMAAKPELADVLDEIQGRLLI</sequence>
<dbReference type="KEGG" id="pson:JI735_33350"/>
<evidence type="ECO:0000313" key="2">
    <source>
        <dbReference type="Proteomes" id="UP000595841"/>
    </source>
</evidence>
<evidence type="ECO:0000313" key="1">
    <source>
        <dbReference type="EMBL" id="QQZ61203.1"/>
    </source>
</evidence>
<reference evidence="1 2" key="1">
    <citation type="submission" date="2021-01" db="EMBL/GenBank/DDBJ databases">
        <title>Whole genome sequence of Paenibacillus sonchi LMG 24727 for comparative genomics.</title>
        <authorList>
            <person name="Lee G."/>
            <person name="Kim M.-J."/>
            <person name="Lim K."/>
            <person name="Shin J.-H."/>
        </authorList>
    </citation>
    <scope>NUCLEOTIDE SEQUENCE [LARGE SCALE GENOMIC DNA]</scope>
    <source>
        <strain evidence="1 2">LMG 24727</strain>
    </source>
</reference>
<dbReference type="RefSeq" id="WP_039833058.1">
    <property type="nucleotide sequence ID" value="NZ_CP068595.1"/>
</dbReference>
<dbReference type="EMBL" id="CP068595">
    <property type="protein sequence ID" value="QQZ61203.1"/>
    <property type="molecule type" value="Genomic_DNA"/>
</dbReference>
<dbReference type="Proteomes" id="UP000595841">
    <property type="component" value="Chromosome"/>
</dbReference>